<evidence type="ECO:0000256" key="5">
    <source>
        <dbReference type="ARBA" id="ARBA00023004"/>
    </source>
</evidence>
<dbReference type="AlphaFoldDB" id="A0A516SHB8"/>
<evidence type="ECO:0000256" key="2">
    <source>
        <dbReference type="ARBA" id="ARBA00022617"/>
    </source>
</evidence>
<dbReference type="Proteomes" id="UP000317550">
    <property type="component" value="Chromosome"/>
</dbReference>
<evidence type="ECO:0000313" key="10">
    <source>
        <dbReference type="Proteomes" id="UP000317550"/>
    </source>
</evidence>
<gene>
    <name evidence="9" type="ORF">FNU76_14860</name>
</gene>
<feature type="signal peptide" evidence="7">
    <location>
        <begin position="1"/>
        <end position="21"/>
    </location>
</feature>
<dbReference type="RefSeq" id="WP_144278928.1">
    <property type="nucleotide sequence ID" value="NZ_CP041730.1"/>
</dbReference>
<dbReference type="PROSITE" id="PS51007">
    <property type="entry name" value="CYTC"/>
    <property type="match status" value="1"/>
</dbReference>
<protein>
    <submittedName>
        <fullName evidence="9">Cytochrome c</fullName>
    </submittedName>
</protein>
<dbReference type="SUPFAM" id="SSF46626">
    <property type="entry name" value="Cytochrome c"/>
    <property type="match status" value="1"/>
</dbReference>
<dbReference type="Pfam" id="PF00034">
    <property type="entry name" value="Cytochrom_C"/>
    <property type="match status" value="1"/>
</dbReference>
<evidence type="ECO:0000256" key="6">
    <source>
        <dbReference type="PROSITE-ProRule" id="PRU00433"/>
    </source>
</evidence>
<reference evidence="10" key="1">
    <citation type="submission" date="2019-07" db="EMBL/GenBank/DDBJ databases">
        <title>Chitinimonas sp. nov., isolated from Ny-Alesund, arctica soil.</title>
        <authorList>
            <person name="Xu Q."/>
            <person name="Peng F."/>
        </authorList>
    </citation>
    <scope>NUCLEOTIDE SEQUENCE [LARGE SCALE GENOMIC DNA]</scope>
    <source>
        <strain evidence="10">R3-44</strain>
    </source>
</reference>
<dbReference type="InterPro" id="IPR050597">
    <property type="entry name" value="Cytochrome_c_Oxidase_Subunit"/>
</dbReference>
<dbReference type="EMBL" id="CP041730">
    <property type="protein sequence ID" value="QDQ27535.1"/>
    <property type="molecule type" value="Genomic_DNA"/>
</dbReference>
<keyword evidence="2 6" id="KW-0349">Heme</keyword>
<keyword evidence="1" id="KW-0813">Transport</keyword>
<evidence type="ECO:0000256" key="3">
    <source>
        <dbReference type="ARBA" id="ARBA00022723"/>
    </source>
</evidence>
<dbReference type="PANTHER" id="PTHR33751">
    <property type="entry name" value="CBB3-TYPE CYTOCHROME C OXIDASE SUBUNIT FIXP"/>
    <property type="match status" value="1"/>
</dbReference>
<evidence type="ECO:0000259" key="8">
    <source>
        <dbReference type="PROSITE" id="PS51007"/>
    </source>
</evidence>
<dbReference type="GO" id="GO:0046872">
    <property type="term" value="F:metal ion binding"/>
    <property type="evidence" value="ECO:0007669"/>
    <property type="project" value="UniProtKB-KW"/>
</dbReference>
<evidence type="ECO:0000313" key="9">
    <source>
        <dbReference type="EMBL" id="QDQ27535.1"/>
    </source>
</evidence>
<keyword evidence="10" id="KW-1185">Reference proteome</keyword>
<keyword evidence="5 6" id="KW-0408">Iron</keyword>
<dbReference type="InterPro" id="IPR009056">
    <property type="entry name" value="Cyt_c-like_dom"/>
</dbReference>
<feature type="chain" id="PRO_5021730594" evidence="7">
    <location>
        <begin position="22"/>
        <end position="108"/>
    </location>
</feature>
<organism evidence="9 10">
    <name type="scientific">Chitinimonas arctica</name>
    <dbReference type="NCBI Taxonomy" id="2594795"/>
    <lineage>
        <taxon>Bacteria</taxon>
        <taxon>Pseudomonadati</taxon>
        <taxon>Pseudomonadota</taxon>
        <taxon>Betaproteobacteria</taxon>
        <taxon>Neisseriales</taxon>
        <taxon>Chitinibacteraceae</taxon>
        <taxon>Chitinimonas</taxon>
    </lineage>
</organism>
<dbReference type="OrthoDB" id="8777614at2"/>
<evidence type="ECO:0000256" key="4">
    <source>
        <dbReference type="ARBA" id="ARBA00022982"/>
    </source>
</evidence>
<dbReference type="PANTHER" id="PTHR33751:SF9">
    <property type="entry name" value="CYTOCHROME C4"/>
    <property type="match status" value="1"/>
</dbReference>
<dbReference type="InterPro" id="IPR036909">
    <property type="entry name" value="Cyt_c-like_dom_sf"/>
</dbReference>
<keyword evidence="7" id="KW-0732">Signal</keyword>
<name>A0A516SHB8_9NEIS</name>
<evidence type="ECO:0000256" key="1">
    <source>
        <dbReference type="ARBA" id="ARBA00022448"/>
    </source>
</evidence>
<dbReference type="Gene3D" id="1.10.760.10">
    <property type="entry name" value="Cytochrome c-like domain"/>
    <property type="match status" value="1"/>
</dbReference>
<accession>A0A516SHB8</accession>
<keyword evidence="4" id="KW-0249">Electron transport</keyword>
<keyword evidence="3 6" id="KW-0479">Metal-binding</keyword>
<dbReference type="GO" id="GO:0009055">
    <property type="term" value="F:electron transfer activity"/>
    <property type="evidence" value="ECO:0007669"/>
    <property type="project" value="InterPro"/>
</dbReference>
<dbReference type="KEGG" id="cari:FNU76_14860"/>
<proteinExistence type="predicted"/>
<sequence>MNRAFRFTLAALSCLALTAQAADLAAGKAKSEQVCASCHLADGNSTNPQYPILAGQHPDYLRKALRDYQSGARSNAIMADQAKALSKAEIDNLSAWFASQPSKLNMAR</sequence>
<dbReference type="GO" id="GO:0020037">
    <property type="term" value="F:heme binding"/>
    <property type="evidence" value="ECO:0007669"/>
    <property type="project" value="InterPro"/>
</dbReference>
<evidence type="ECO:0000256" key="7">
    <source>
        <dbReference type="SAM" id="SignalP"/>
    </source>
</evidence>
<feature type="domain" description="Cytochrome c" evidence="8">
    <location>
        <begin position="22"/>
        <end position="101"/>
    </location>
</feature>